<comment type="caution">
    <text evidence="3">The sequence shown here is derived from an EMBL/GenBank/DDBJ whole genome shotgun (WGS) entry which is preliminary data.</text>
</comment>
<dbReference type="InterPro" id="IPR036875">
    <property type="entry name" value="Znf_CCHC_sf"/>
</dbReference>
<name>A0AAW1U150_9CUCU</name>
<gene>
    <name evidence="3" type="ORF">WA026_012562</name>
</gene>
<dbReference type="SUPFAM" id="SSF50630">
    <property type="entry name" value="Acid proteases"/>
    <property type="match status" value="1"/>
</dbReference>
<dbReference type="PROSITE" id="PS50175">
    <property type="entry name" value="ASP_PROT_RETROV"/>
    <property type="match status" value="1"/>
</dbReference>
<accession>A0AAW1U150</accession>
<keyword evidence="4" id="KW-1185">Reference proteome</keyword>
<dbReference type="AlphaFoldDB" id="A0AAW1U150"/>
<dbReference type="Proteomes" id="UP001431783">
    <property type="component" value="Unassembled WGS sequence"/>
</dbReference>
<dbReference type="Gene3D" id="4.10.60.10">
    <property type="entry name" value="Zinc finger, CCHC-type"/>
    <property type="match status" value="1"/>
</dbReference>
<dbReference type="SUPFAM" id="SSF57756">
    <property type="entry name" value="Retrovirus zinc finger-like domains"/>
    <property type="match status" value="1"/>
</dbReference>
<dbReference type="CDD" id="cd00303">
    <property type="entry name" value="retropepsin_like"/>
    <property type="match status" value="1"/>
</dbReference>
<evidence type="ECO:0000259" key="2">
    <source>
        <dbReference type="PROSITE" id="PS50175"/>
    </source>
</evidence>
<dbReference type="InterPro" id="IPR001878">
    <property type="entry name" value="Znf_CCHC"/>
</dbReference>
<dbReference type="InterPro" id="IPR001995">
    <property type="entry name" value="Peptidase_A2_cat"/>
</dbReference>
<dbReference type="EMBL" id="JARQZJ010000036">
    <property type="protein sequence ID" value="KAK9876263.1"/>
    <property type="molecule type" value="Genomic_DNA"/>
</dbReference>
<organism evidence="3 4">
    <name type="scientific">Henosepilachna vigintioctopunctata</name>
    <dbReference type="NCBI Taxonomy" id="420089"/>
    <lineage>
        <taxon>Eukaryota</taxon>
        <taxon>Metazoa</taxon>
        <taxon>Ecdysozoa</taxon>
        <taxon>Arthropoda</taxon>
        <taxon>Hexapoda</taxon>
        <taxon>Insecta</taxon>
        <taxon>Pterygota</taxon>
        <taxon>Neoptera</taxon>
        <taxon>Endopterygota</taxon>
        <taxon>Coleoptera</taxon>
        <taxon>Polyphaga</taxon>
        <taxon>Cucujiformia</taxon>
        <taxon>Coccinelloidea</taxon>
        <taxon>Coccinellidae</taxon>
        <taxon>Epilachninae</taxon>
        <taxon>Epilachnini</taxon>
        <taxon>Henosepilachna</taxon>
    </lineage>
</organism>
<dbReference type="GO" id="GO:0004190">
    <property type="term" value="F:aspartic-type endopeptidase activity"/>
    <property type="evidence" value="ECO:0007669"/>
    <property type="project" value="InterPro"/>
</dbReference>
<reference evidence="3 4" key="1">
    <citation type="submission" date="2023-03" db="EMBL/GenBank/DDBJ databases">
        <title>Genome insight into feeding habits of ladybird beetles.</title>
        <authorList>
            <person name="Li H.-S."/>
            <person name="Huang Y.-H."/>
            <person name="Pang H."/>
        </authorList>
    </citation>
    <scope>NUCLEOTIDE SEQUENCE [LARGE SCALE GENOMIC DNA]</scope>
    <source>
        <strain evidence="3">SYSU_2023b</strain>
        <tissue evidence="3">Whole body</tissue>
    </source>
</reference>
<dbReference type="GO" id="GO:0008270">
    <property type="term" value="F:zinc ion binding"/>
    <property type="evidence" value="ECO:0007669"/>
    <property type="project" value="InterPro"/>
</dbReference>
<sequence>MASQDKDLPHEDLELDYELESDGSEAQVSTTKKFMARLLKDGLAESIQNIVASETAKALEKFKMKSGESISNNMVSNCSSSCSVSRTRAGGEILKPFDPDSKDCNILKWINKIDQLGEIHEWSDYERAYFMQSKLQGGARTWYNRLDNYNLTWEHWKSLLHQAFPREHDFVQLLREMLAGVKMEGETMTHYYHSKLALIQRCDRKGTKAISCLIDGLPQDSKANARAFQCNDVSELYTGFLSSFDRFDEASTSGYNRDLKRRNSKATIYPRTSKMLKTDVKHADVSGVIRCFNCQEYGTHISRNCPKVRAERCMICGNTGHDRFACPRRGEKKAIRRDTNQVRMVDVVNSTYKKRALLDDGTTLKIYIDTGSERNILTEKCFNTLQGNFQVRPLSLVLKGFGGALCTVRGEIDLHLTVDGANLIIKAVIANCDLAGADLLLGQPALATPGVTLTVHDGKAKITYEERPEDIIRRISLDENDMEGRRNRRVLLLDNVTLAPGEEAEVPVVVEGAQSGEQCFLPARRFEVNGAIIVNRNQVLEGGHSEHIHMQNVGDCSVQWKTSQVVARAMAMDTINKDGRM</sequence>
<evidence type="ECO:0000313" key="3">
    <source>
        <dbReference type="EMBL" id="KAK9876263.1"/>
    </source>
</evidence>
<dbReference type="Gene3D" id="2.40.70.10">
    <property type="entry name" value="Acid Proteases"/>
    <property type="match status" value="1"/>
</dbReference>
<evidence type="ECO:0000256" key="1">
    <source>
        <dbReference type="ARBA" id="ARBA00022801"/>
    </source>
</evidence>
<feature type="domain" description="Peptidase A2" evidence="2">
    <location>
        <begin position="364"/>
        <end position="403"/>
    </location>
</feature>
<dbReference type="SMART" id="SM00343">
    <property type="entry name" value="ZnF_C2HC"/>
    <property type="match status" value="2"/>
</dbReference>
<proteinExistence type="predicted"/>
<evidence type="ECO:0000313" key="4">
    <source>
        <dbReference type="Proteomes" id="UP001431783"/>
    </source>
</evidence>
<protein>
    <recommendedName>
        <fullName evidence="2">Peptidase A2 domain-containing protein</fullName>
    </recommendedName>
</protein>
<dbReference type="GO" id="GO:0006508">
    <property type="term" value="P:proteolysis"/>
    <property type="evidence" value="ECO:0007669"/>
    <property type="project" value="InterPro"/>
</dbReference>
<dbReference type="GO" id="GO:0003676">
    <property type="term" value="F:nucleic acid binding"/>
    <property type="evidence" value="ECO:0007669"/>
    <property type="project" value="InterPro"/>
</dbReference>
<keyword evidence="1" id="KW-0378">Hydrolase</keyword>
<dbReference type="InterPro" id="IPR021109">
    <property type="entry name" value="Peptidase_aspartic_dom_sf"/>
</dbReference>